<accession>A0A8S1EER1</accession>
<dbReference type="InterPro" id="IPR029052">
    <property type="entry name" value="Metallo-depent_PP-like"/>
</dbReference>
<dbReference type="InterPro" id="IPR008139">
    <property type="entry name" value="SaposinB_dom"/>
</dbReference>
<comment type="caution">
    <text evidence="15">The sequence shown here is derived from an EMBL/GenBank/DDBJ whole genome shotgun (WGS) entry which is preliminary data.</text>
</comment>
<evidence type="ECO:0000256" key="9">
    <source>
        <dbReference type="ARBA" id="ARBA00023157"/>
    </source>
</evidence>
<dbReference type="GO" id="GO:0005764">
    <property type="term" value="C:lysosome"/>
    <property type="evidence" value="ECO:0007669"/>
    <property type="project" value="TreeGrafter"/>
</dbReference>
<comment type="similarity">
    <text evidence="3">Belongs to the acid sphingomyelinase family.</text>
</comment>
<evidence type="ECO:0000256" key="8">
    <source>
        <dbReference type="ARBA" id="ARBA00022833"/>
    </source>
</evidence>
<dbReference type="OrthoDB" id="282973at2759"/>
<evidence type="ECO:0000256" key="4">
    <source>
        <dbReference type="ARBA" id="ARBA00022525"/>
    </source>
</evidence>
<dbReference type="GO" id="GO:0016798">
    <property type="term" value="F:hydrolase activity, acting on glycosyl bonds"/>
    <property type="evidence" value="ECO:0007669"/>
    <property type="project" value="UniProtKB-KW"/>
</dbReference>
<keyword evidence="13" id="KW-0812">Transmembrane</keyword>
<keyword evidence="5" id="KW-0479">Metal-binding</keyword>
<dbReference type="GO" id="GO:0005615">
    <property type="term" value="C:extracellular space"/>
    <property type="evidence" value="ECO:0007669"/>
    <property type="project" value="TreeGrafter"/>
</dbReference>
<keyword evidence="6" id="KW-0732">Signal</keyword>
<evidence type="ECO:0000256" key="3">
    <source>
        <dbReference type="ARBA" id="ARBA00008234"/>
    </source>
</evidence>
<evidence type="ECO:0000256" key="1">
    <source>
        <dbReference type="ARBA" id="ARBA00001947"/>
    </source>
</evidence>
<keyword evidence="13" id="KW-1133">Transmembrane helix</keyword>
<dbReference type="FunFam" id="1.10.225.10:FF:000015">
    <property type="entry name" value="Sphingomyelin phosphodiesterase"/>
    <property type="match status" value="1"/>
</dbReference>
<dbReference type="GO" id="GO:0061750">
    <property type="term" value="F:acid sphingomyelin phosphodiesterase activity"/>
    <property type="evidence" value="ECO:0007669"/>
    <property type="project" value="TreeGrafter"/>
</dbReference>
<evidence type="ECO:0000256" key="6">
    <source>
        <dbReference type="ARBA" id="ARBA00022729"/>
    </source>
</evidence>
<evidence type="ECO:0000256" key="11">
    <source>
        <dbReference type="ARBA" id="ARBA00023295"/>
    </source>
</evidence>
<dbReference type="InterPro" id="IPR005069">
    <property type="entry name" value="Nucl-diP-sugar_transferase"/>
</dbReference>
<dbReference type="Pfam" id="PF19272">
    <property type="entry name" value="ASMase_C"/>
    <property type="match status" value="1"/>
</dbReference>
<keyword evidence="10" id="KW-0325">Glycoprotein</keyword>
<dbReference type="PROSITE" id="PS50015">
    <property type="entry name" value="SAP_B"/>
    <property type="match status" value="1"/>
</dbReference>
<dbReference type="CDD" id="cd00842">
    <property type="entry name" value="MPP_ASMase"/>
    <property type="match status" value="1"/>
</dbReference>
<evidence type="ECO:0000256" key="7">
    <source>
        <dbReference type="ARBA" id="ARBA00022801"/>
    </source>
</evidence>
<keyword evidence="13" id="KW-0472">Membrane</keyword>
<dbReference type="InterPro" id="IPR041805">
    <property type="entry name" value="ASMase/PPN1_MPP"/>
</dbReference>
<evidence type="ECO:0000313" key="15">
    <source>
        <dbReference type="EMBL" id="CAB3400663.1"/>
    </source>
</evidence>
<dbReference type="Gene3D" id="3.60.21.10">
    <property type="match status" value="1"/>
</dbReference>
<evidence type="ECO:0000313" key="16">
    <source>
        <dbReference type="Proteomes" id="UP000494206"/>
    </source>
</evidence>
<evidence type="ECO:0000256" key="5">
    <source>
        <dbReference type="ARBA" id="ARBA00022723"/>
    </source>
</evidence>
<comment type="subcellular location">
    <subcellularLocation>
        <location evidence="2">Secreted</location>
    </subcellularLocation>
</comment>
<keyword evidence="16" id="KW-1185">Reference proteome</keyword>
<sequence length="954" mass="111416">MKYCSPWKLACLGLVLLIIRKIVIACMAMYIVMQHWDEVSFEKMIQNEMFQRSIARMSSTNPALILILNKHALNMTYNWLCNTQQLSGVHENTHIVTLDDEASEKLKIYWPTVPQINLKIDGLNDPFNYGDGHYQLFYLFRANLVRAFLLFNKPIWMVQQDTFWSDNLMNIDLKNNTNDDIIFDRASSKSPLIAEKCGYFLARPTYNSKRYFEKLAQDISWWYAPDNAYMTALCEVSGLAKCGRLPFHLITNWQWLENVSGTIPQFIQFDGETKLSGKLGKMKQIGFYFLSENIDHPICNFTSVENARSILNSKVSQWNKVASYSHGQFKMYQEIVDSFYMTRVGAAALNYFVLPYAHFCMLSLGVLRSGYEKWTTPNGNYVPPPPKYKMIRYAREVLNDPEHLSVSCFACTFAVDGVQMLLAQNSTDEEIANFLVNLCDMFNIEQPHVCKNIILAFKDEVVFVLERTVFTPREICGAFIHNCGHSEKPLTHMWNITIPGGKPPVRPWPKIPENKPTIKVLHLSDIHIDHQYAVGSEAYCQLDSALGTYAMCCRDYSKDGEGRPTQYKDKPIYVPSGPWGMPYLCDLPYQTFESAIKHISKTVKNIDYIIITGDFEAHDSWDYTEELTRENMNNMTNVFLEYFPNIPVYVSIGNHEGVPQDAMAPHTMPEYESRGPQWLYKIMADMWGHWIPQSALETVQYRASYAVYPKTGLKLISLNTIYCSEFNFYLYIDEVDPDATLEWLIKELLDSEKKGDVVHIISHIPPGDNYCLKGWSWNYFEIIKRFENIIAQMFYGHTHYDHFQVYYDMDDKNRRPFHFNWISPSLTTYAWLNPAYRVYEIDGGYEGATYNVKDAYTYFANVTEANLKNKEPEWKLEYNTRQFYNLTDLSPQSWSDLSDRLWANKTLFRQFVRYFYRNHYNNECHTDFKCHRRFVCDIKKGRSYDESFCDHLTK</sequence>
<dbReference type="EMBL" id="CADEPM010000002">
    <property type="protein sequence ID" value="CAB3400663.1"/>
    <property type="molecule type" value="Genomic_DNA"/>
</dbReference>
<gene>
    <name evidence="15" type="ORF">CBOVIS_LOCUS3552</name>
</gene>
<dbReference type="InterPro" id="IPR004843">
    <property type="entry name" value="Calcineurin-like_PHP"/>
</dbReference>
<comment type="cofactor">
    <cofactor evidence="1">
        <name>Zn(2+)</name>
        <dbReference type="ChEBI" id="CHEBI:29105"/>
    </cofactor>
</comment>
<evidence type="ECO:0000256" key="10">
    <source>
        <dbReference type="ARBA" id="ARBA00023180"/>
    </source>
</evidence>
<dbReference type="Pfam" id="PF05184">
    <property type="entry name" value="SapB_1"/>
    <property type="match status" value="1"/>
</dbReference>
<feature type="domain" description="Saposin B-type" evidence="14">
    <location>
        <begin position="404"/>
        <end position="487"/>
    </location>
</feature>
<evidence type="ECO:0000256" key="13">
    <source>
        <dbReference type="SAM" id="Phobius"/>
    </source>
</evidence>
<keyword evidence="9" id="KW-1015">Disulfide bond</keyword>
<proteinExistence type="inferred from homology"/>
<dbReference type="Gene3D" id="1.10.225.10">
    <property type="entry name" value="Saposin-like"/>
    <property type="match status" value="1"/>
</dbReference>
<comment type="catalytic activity">
    <reaction evidence="12">
        <text>a sphingomyelin + H2O = phosphocholine + an N-acylsphing-4-enine + H(+)</text>
        <dbReference type="Rhea" id="RHEA:19253"/>
        <dbReference type="ChEBI" id="CHEBI:15377"/>
        <dbReference type="ChEBI" id="CHEBI:15378"/>
        <dbReference type="ChEBI" id="CHEBI:17636"/>
        <dbReference type="ChEBI" id="CHEBI:52639"/>
        <dbReference type="ChEBI" id="CHEBI:295975"/>
        <dbReference type="EC" id="3.1.4.12"/>
    </reaction>
    <physiologicalReaction direction="left-to-right" evidence="12">
        <dbReference type="Rhea" id="RHEA:19254"/>
    </physiologicalReaction>
</comment>
<evidence type="ECO:0000256" key="12">
    <source>
        <dbReference type="ARBA" id="ARBA00047268"/>
    </source>
</evidence>
<dbReference type="GO" id="GO:0016020">
    <property type="term" value="C:membrane"/>
    <property type="evidence" value="ECO:0007669"/>
    <property type="project" value="GOC"/>
</dbReference>
<dbReference type="Pfam" id="PF00149">
    <property type="entry name" value="Metallophos"/>
    <property type="match status" value="1"/>
</dbReference>
<reference evidence="15 16" key="1">
    <citation type="submission" date="2020-04" db="EMBL/GenBank/DDBJ databases">
        <authorList>
            <person name="Laetsch R D."/>
            <person name="Stevens L."/>
            <person name="Kumar S."/>
            <person name="Blaxter L. M."/>
        </authorList>
    </citation>
    <scope>NUCLEOTIDE SEQUENCE [LARGE SCALE GENOMIC DNA]</scope>
</reference>
<dbReference type="PANTHER" id="PTHR10340:SF54">
    <property type="entry name" value="SPHINGOMYELIN PHOSPHODIESTERASE 2"/>
    <property type="match status" value="1"/>
</dbReference>
<feature type="transmembrane region" description="Helical" evidence="13">
    <location>
        <begin position="12"/>
        <end position="33"/>
    </location>
</feature>
<keyword evidence="4" id="KW-0964">Secreted</keyword>
<evidence type="ECO:0000256" key="2">
    <source>
        <dbReference type="ARBA" id="ARBA00004613"/>
    </source>
</evidence>
<dbReference type="GO" id="GO:0046513">
    <property type="term" value="P:ceramide biosynthetic process"/>
    <property type="evidence" value="ECO:0007669"/>
    <property type="project" value="UniProtKB-ARBA"/>
</dbReference>
<dbReference type="AlphaFoldDB" id="A0A8S1EER1"/>
<evidence type="ECO:0000259" key="14">
    <source>
        <dbReference type="PROSITE" id="PS50015"/>
    </source>
</evidence>
<dbReference type="PANTHER" id="PTHR10340">
    <property type="entry name" value="SPHINGOMYELIN PHOSPHODIESTERASE"/>
    <property type="match status" value="1"/>
</dbReference>
<dbReference type="InterPro" id="IPR011001">
    <property type="entry name" value="Saposin-like"/>
</dbReference>
<dbReference type="SUPFAM" id="SSF47862">
    <property type="entry name" value="Saposin"/>
    <property type="match status" value="1"/>
</dbReference>
<dbReference type="InterPro" id="IPR045473">
    <property type="entry name" value="ASM_C"/>
</dbReference>
<dbReference type="SUPFAM" id="SSF56300">
    <property type="entry name" value="Metallo-dependent phosphatases"/>
    <property type="match status" value="1"/>
</dbReference>
<name>A0A8S1EER1_9PELO</name>
<keyword evidence="7" id="KW-0378">Hydrolase</keyword>
<protein>
    <recommendedName>
        <fullName evidence="14">Saposin B-type domain-containing protein</fullName>
    </recommendedName>
</protein>
<dbReference type="InterPro" id="IPR007856">
    <property type="entry name" value="SapB_1"/>
</dbReference>
<organism evidence="15 16">
    <name type="scientific">Caenorhabditis bovis</name>
    <dbReference type="NCBI Taxonomy" id="2654633"/>
    <lineage>
        <taxon>Eukaryota</taxon>
        <taxon>Metazoa</taxon>
        <taxon>Ecdysozoa</taxon>
        <taxon>Nematoda</taxon>
        <taxon>Chromadorea</taxon>
        <taxon>Rhabditida</taxon>
        <taxon>Rhabditina</taxon>
        <taxon>Rhabditomorpha</taxon>
        <taxon>Rhabditoidea</taxon>
        <taxon>Rhabditidae</taxon>
        <taxon>Peloderinae</taxon>
        <taxon>Caenorhabditis</taxon>
    </lineage>
</organism>
<keyword evidence="8" id="KW-0862">Zinc</keyword>
<dbReference type="SMART" id="SM00741">
    <property type="entry name" value="SapB"/>
    <property type="match status" value="1"/>
</dbReference>
<dbReference type="GO" id="GO:0046872">
    <property type="term" value="F:metal ion binding"/>
    <property type="evidence" value="ECO:0007669"/>
    <property type="project" value="UniProtKB-KW"/>
</dbReference>
<dbReference type="Proteomes" id="UP000494206">
    <property type="component" value="Unassembled WGS sequence"/>
</dbReference>
<keyword evidence="11" id="KW-0326">Glycosidase</keyword>
<dbReference type="GO" id="GO:0006685">
    <property type="term" value="P:sphingomyelin catabolic process"/>
    <property type="evidence" value="ECO:0007669"/>
    <property type="project" value="TreeGrafter"/>
</dbReference>
<dbReference type="Pfam" id="PF03407">
    <property type="entry name" value="Nucleotid_trans"/>
    <property type="match status" value="1"/>
</dbReference>